<feature type="transmembrane region" description="Helical" evidence="1">
    <location>
        <begin position="6"/>
        <end position="23"/>
    </location>
</feature>
<dbReference type="AlphaFoldDB" id="A0A964RL54"/>
<organism evidence="2 3">
    <name type="scientific">Clostridium chromiireducens</name>
    <dbReference type="NCBI Taxonomy" id="225345"/>
    <lineage>
        <taxon>Bacteria</taxon>
        <taxon>Bacillati</taxon>
        <taxon>Bacillota</taxon>
        <taxon>Clostridia</taxon>
        <taxon>Eubacteriales</taxon>
        <taxon>Clostridiaceae</taxon>
        <taxon>Clostridium</taxon>
    </lineage>
</organism>
<keyword evidence="1" id="KW-0812">Transmembrane</keyword>
<evidence type="ECO:0000313" key="2">
    <source>
        <dbReference type="EMBL" id="MVX63764.1"/>
    </source>
</evidence>
<name>A0A964RL54_9CLOT</name>
<evidence type="ECO:0000256" key="1">
    <source>
        <dbReference type="SAM" id="Phobius"/>
    </source>
</evidence>
<gene>
    <name evidence="2" type="ORF">GKZ28_08655</name>
</gene>
<evidence type="ECO:0000313" key="3">
    <source>
        <dbReference type="Proteomes" id="UP000656077"/>
    </source>
</evidence>
<reference evidence="2" key="1">
    <citation type="submission" date="2019-12" db="EMBL/GenBank/DDBJ databases">
        <title>Microbes associate with the intestines of laboratory mice.</title>
        <authorList>
            <person name="Navarre W."/>
            <person name="Wong E."/>
        </authorList>
    </citation>
    <scope>NUCLEOTIDE SEQUENCE</scope>
    <source>
        <strain evidence="2">NM79_F5</strain>
    </source>
</reference>
<protein>
    <submittedName>
        <fullName evidence="2">Uncharacterized protein</fullName>
    </submittedName>
</protein>
<sequence length="207" mass="23330">MNKKRFIIVCIMIILFIGLRFVLSSKSNTNKEPLSSNYEYHQKVQEFVSKEKGTDPNKEITTNEGGYTGVLIKNKQALLKATDTDGMISINDKITQSLEYISKSYGECKNLKGNELSGYYSENKGNISTILGISDLESFSKFISKLSFIDQGKISEANIDDSAQKGFSNEEVKFTLKLKADNAKEQEFSITSTIQDNNPKNIKLYWT</sequence>
<dbReference type="Proteomes" id="UP000656077">
    <property type="component" value="Unassembled WGS sequence"/>
</dbReference>
<proteinExistence type="predicted"/>
<accession>A0A964RL54</accession>
<keyword evidence="1" id="KW-0472">Membrane</keyword>
<keyword evidence="1" id="KW-1133">Transmembrane helix</keyword>
<dbReference type="RefSeq" id="WP_160358857.1">
    <property type="nucleotide sequence ID" value="NZ_WSRQ01000010.1"/>
</dbReference>
<comment type="caution">
    <text evidence="2">The sequence shown here is derived from an EMBL/GenBank/DDBJ whole genome shotgun (WGS) entry which is preliminary data.</text>
</comment>
<dbReference type="EMBL" id="WSRQ01000010">
    <property type="protein sequence ID" value="MVX63764.1"/>
    <property type="molecule type" value="Genomic_DNA"/>
</dbReference>